<evidence type="ECO:0000256" key="2">
    <source>
        <dbReference type="ARBA" id="ARBA00008873"/>
    </source>
</evidence>
<dbReference type="GO" id="GO:0016020">
    <property type="term" value="C:membrane"/>
    <property type="evidence" value="ECO:0007669"/>
    <property type="project" value="UniProtKB-SubCell"/>
</dbReference>
<dbReference type="Gene3D" id="1.20.1510.10">
    <property type="entry name" value="Cation efflux protein transmembrane domain"/>
    <property type="match status" value="1"/>
</dbReference>
<evidence type="ECO:0000256" key="5">
    <source>
        <dbReference type="ARBA" id="ARBA00022989"/>
    </source>
</evidence>
<dbReference type="InterPro" id="IPR058533">
    <property type="entry name" value="Cation_efflux_TM"/>
</dbReference>
<dbReference type="Proteomes" id="UP000757232">
    <property type="component" value="Unassembled WGS sequence"/>
</dbReference>
<gene>
    <name evidence="10" type="ORF">A7U60_g5840</name>
</gene>
<dbReference type="SUPFAM" id="SSF161111">
    <property type="entry name" value="Cation efflux protein transmembrane domain-like"/>
    <property type="match status" value="1"/>
</dbReference>
<keyword evidence="4" id="KW-0862">Zinc</keyword>
<evidence type="ECO:0000256" key="1">
    <source>
        <dbReference type="ARBA" id="ARBA00004141"/>
    </source>
</evidence>
<evidence type="ECO:0000256" key="7">
    <source>
        <dbReference type="SAM" id="MobiDB-lite"/>
    </source>
</evidence>
<keyword evidence="5 8" id="KW-1133">Transmembrane helix</keyword>
<evidence type="ECO:0000259" key="9">
    <source>
        <dbReference type="Pfam" id="PF01545"/>
    </source>
</evidence>
<feature type="domain" description="Cation efflux protein transmembrane" evidence="9">
    <location>
        <begin position="117"/>
        <end position="191"/>
    </location>
</feature>
<feature type="compositionally biased region" description="Polar residues" evidence="7">
    <location>
        <begin position="72"/>
        <end position="85"/>
    </location>
</feature>
<dbReference type="PANTHER" id="PTHR45820">
    <property type="entry name" value="FI23527P1"/>
    <property type="match status" value="1"/>
</dbReference>
<feature type="region of interest" description="Disordered" evidence="7">
    <location>
        <begin position="1"/>
        <end position="92"/>
    </location>
</feature>
<comment type="similarity">
    <text evidence="2">Belongs to the cation diffusion facilitator (CDF) transporter (TC 2.A.4) family. SLC30A subfamily.</text>
</comment>
<dbReference type="EMBL" id="LNZH02000195">
    <property type="protein sequence ID" value="OCB87105.1"/>
    <property type="molecule type" value="Genomic_DNA"/>
</dbReference>
<evidence type="ECO:0000256" key="8">
    <source>
        <dbReference type="SAM" id="Phobius"/>
    </source>
</evidence>
<dbReference type="Pfam" id="PF01545">
    <property type="entry name" value="Cation_efflux"/>
    <property type="match status" value="1"/>
</dbReference>
<feature type="transmembrane region" description="Helical" evidence="8">
    <location>
        <begin position="131"/>
        <end position="155"/>
    </location>
</feature>
<evidence type="ECO:0000313" key="10">
    <source>
        <dbReference type="EMBL" id="OCB87105.1"/>
    </source>
</evidence>
<comment type="caution">
    <text evidence="10">The sequence shown here is derived from an EMBL/GenBank/DDBJ whole genome shotgun (WGS) entry which is preliminary data.</text>
</comment>
<feature type="compositionally biased region" description="Basic and acidic residues" evidence="7">
    <location>
        <begin position="1"/>
        <end position="16"/>
    </location>
</feature>
<name>A0A9Q5N310_SANBA</name>
<sequence>MPTGENERGRSRERSDSLFGHPAVTRAYVVHQAQELQRARSPSARRPAEDGISSSYKAEQSNDFFGAEGRQIKSNTAGRNTSETTPPLGDHDIISARQSATDLRTVDQQISASAGSRHVSGQASTMNMRGLVLHVLGEALGNIGVISTGLIIRLVNLSWKYYLNPIISLVITCIILSSALPLVKSASFILIQGVPSGISLKDVDGAIRVIYGSCVLLTKTATLRSMHVVLHHHRQYKLNPFQWKA</sequence>
<keyword evidence="3 8" id="KW-0812">Transmembrane</keyword>
<feature type="transmembrane region" description="Helical" evidence="8">
    <location>
        <begin position="161"/>
        <end position="183"/>
    </location>
</feature>
<dbReference type="AlphaFoldDB" id="A0A9Q5N310"/>
<organism evidence="10 11">
    <name type="scientific">Sanghuangporus baumii</name>
    <name type="common">Phellinus baumii</name>
    <dbReference type="NCBI Taxonomy" id="108892"/>
    <lineage>
        <taxon>Eukaryota</taxon>
        <taxon>Fungi</taxon>
        <taxon>Dikarya</taxon>
        <taxon>Basidiomycota</taxon>
        <taxon>Agaricomycotina</taxon>
        <taxon>Agaricomycetes</taxon>
        <taxon>Hymenochaetales</taxon>
        <taxon>Hymenochaetaceae</taxon>
        <taxon>Sanghuangporus</taxon>
    </lineage>
</organism>
<dbReference type="GO" id="GO:0005385">
    <property type="term" value="F:zinc ion transmembrane transporter activity"/>
    <property type="evidence" value="ECO:0007669"/>
    <property type="project" value="TreeGrafter"/>
</dbReference>
<protein>
    <submittedName>
        <fullName evidence="10">Cation efflux protein</fullName>
    </submittedName>
</protein>
<evidence type="ECO:0000256" key="3">
    <source>
        <dbReference type="ARBA" id="ARBA00022692"/>
    </source>
</evidence>
<dbReference type="PANTHER" id="PTHR45820:SF4">
    <property type="entry name" value="ZINC TRANSPORTER 63C, ISOFORM F"/>
    <property type="match status" value="1"/>
</dbReference>
<dbReference type="OrthoDB" id="9944568at2759"/>
<comment type="subcellular location">
    <subcellularLocation>
        <location evidence="1">Membrane</location>
        <topology evidence="1">Multi-pass membrane protein</topology>
    </subcellularLocation>
</comment>
<accession>A0A9Q5N310</accession>
<keyword evidence="6 8" id="KW-0472">Membrane</keyword>
<evidence type="ECO:0000313" key="11">
    <source>
        <dbReference type="Proteomes" id="UP000757232"/>
    </source>
</evidence>
<dbReference type="GO" id="GO:0006882">
    <property type="term" value="P:intracellular zinc ion homeostasis"/>
    <property type="evidence" value="ECO:0007669"/>
    <property type="project" value="TreeGrafter"/>
</dbReference>
<evidence type="ECO:0000256" key="6">
    <source>
        <dbReference type="ARBA" id="ARBA00023136"/>
    </source>
</evidence>
<keyword evidence="11" id="KW-1185">Reference proteome</keyword>
<feature type="compositionally biased region" description="Polar residues" evidence="7">
    <location>
        <begin position="52"/>
        <end position="63"/>
    </location>
</feature>
<dbReference type="InterPro" id="IPR027469">
    <property type="entry name" value="Cation_efflux_TMD_sf"/>
</dbReference>
<reference evidence="10" key="1">
    <citation type="submission" date="2016-06" db="EMBL/GenBank/DDBJ databases">
        <title>Draft Genome sequence of the fungus Inonotus baumii.</title>
        <authorList>
            <person name="Zhu H."/>
            <person name="Lin W."/>
        </authorList>
    </citation>
    <scope>NUCLEOTIDE SEQUENCE</scope>
    <source>
        <strain evidence="10">821</strain>
    </source>
</reference>
<evidence type="ECO:0000256" key="4">
    <source>
        <dbReference type="ARBA" id="ARBA00022833"/>
    </source>
</evidence>
<proteinExistence type="inferred from homology"/>